<keyword evidence="2" id="KW-1133">Transmembrane helix</keyword>
<gene>
    <name evidence="3" type="ORF">ABB29_03020</name>
</gene>
<dbReference type="Proteomes" id="UP000052052">
    <property type="component" value="Unassembled WGS sequence"/>
</dbReference>
<evidence type="ECO:0000313" key="3">
    <source>
        <dbReference type="EMBL" id="KRG71242.1"/>
    </source>
</evidence>
<name>A0A0R0CXV6_9GAMM</name>
<dbReference type="RefSeq" id="WP_057657149.1">
    <property type="nucleotide sequence ID" value="NZ_LDJL01000003.1"/>
</dbReference>
<dbReference type="EMBL" id="LDJL01000003">
    <property type="protein sequence ID" value="KRG71242.1"/>
    <property type="molecule type" value="Genomic_DNA"/>
</dbReference>
<organism evidence="3 4">
    <name type="scientific">Pseudoxanthomonas dokdonensis</name>
    <dbReference type="NCBI Taxonomy" id="344882"/>
    <lineage>
        <taxon>Bacteria</taxon>
        <taxon>Pseudomonadati</taxon>
        <taxon>Pseudomonadota</taxon>
        <taxon>Gammaproteobacteria</taxon>
        <taxon>Lysobacterales</taxon>
        <taxon>Lysobacteraceae</taxon>
        <taxon>Pseudoxanthomonas</taxon>
    </lineage>
</organism>
<keyword evidence="2" id="KW-0812">Transmembrane</keyword>
<evidence type="ECO:0000256" key="2">
    <source>
        <dbReference type="SAM" id="Phobius"/>
    </source>
</evidence>
<sequence>MAASWITVVAPYLPEIVRLARPIFTRKPATLTDNSQAQRLDVVDEQIAELQNAATQNADAIKLLATDMQKTIEVLQTASEKLEQRLHRAQQLTVVSLTLAVVAVLVAVFGLLQ</sequence>
<keyword evidence="4" id="KW-1185">Reference proteome</keyword>
<evidence type="ECO:0000313" key="4">
    <source>
        <dbReference type="Proteomes" id="UP000052052"/>
    </source>
</evidence>
<reference evidence="3 4" key="1">
    <citation type="submission" date="2015-05" db="EMBL/GenBank/DDBJ databases">
        <title>Genome sequencing and analysis of members of genus Stenotrophomonas.</title>
        <authorList>
            <person name="Patil P.P."/>
            <person name="Midha S."/>
            <person name="Patil P.B."/>
        </authorList>
    </citation>
    <scope>NUCLEOTIDE SEQUENCE [LARGE SCALE GENOMIC DNA]</scope>
    <source>
        <strain evidence="3 4">DSM 21858</strain>
    </source>
</reference>
<evidence type="ECO:0008006" key="5">
    <source>
        <dbReference type="Google" id="ProtNLM"/>
    </source>
</evidence>
<comment type="caution">
    <text evidence="3">The sequence shown here is derived from an EMBL/GenBank/DDBJ whole genome shotgun (WGS) entry which is preliminary data.</text>
</comment>
<accession>A0A0R0CXV6</accession>
<evidence type="ECO:0000256" key="1">
    <source>
        <dbReference type="SAM" id="Coils"/>
    </source>
</evidence>
<feature type="transmembrane region" description="Helical" evidence="2">
    <location>
        <begin position="92"/>
        <end position="112"/>
    </location>
</feature>
<proteinExistence type="predicted"/>
<dbReference type="STRING" id="344882.ABB29_03020"/>
<feature type="coiled-coil region" evidence="1">
    <location>
        <begin position="65"/>
        <end position="92"/>
    </location>
</feature>
<dbReference type="PATRIC" id="fig|344882.3.peg.1927"/>
<keyword evidence="1" id="KW-0175">Coiled coil</keyword>
<protein>
    <recommendedName>
        <fullName evidence="5">Chemotaxis protein</fullName>
    </recommendedName>
</protein>
<keyword evidence="2" id="KW-0472">Membrane</keyword>
<dbReference type="AlphaFoldDB" id="A0A0R0CXV6"/>
<dbReference type="OrthoDB" id="5975772at2"/>